<dbReference type="PROSITE" id="PS50082">
    <property type="entry name" value="WD_REPEATS_2"/>
    <property type="match status" value="14"/>
</dbReference>
<reference evidence="7" key="1">
    <citation type="submission" date="2020-11" db="EMBL/GenBank/DDBJ databases">
        <authorList>
            <person name="Konstantinou D."/>
            <person name="Gkelis S."/>
            <person name="Popin R."/>
            <person name="Fewer D."/>
            <person name="Sivonen K."/>
        </authorList>
    </citation>
    <scope>NUCLEOTIDE SEQUENCE</scope>
    <source>
        <strain evidence="7">TAU-MAC 1115</strain>
    </source>
</reference>
<dbReference type="Pfam" id="PF14516">
    <property type="entry name" value="AAA_35"/>
    <property type="match status" value="1"/>
</dbReference>
<dbReference type="InterPro" id="IPR001680">
    <property type="entry name" value="WD40_rpt"/>
</dbReference>
<reference evidence="7" key="2">
    <citation type="journal article" date="2021" name="Mar. Drugs">
        <title>Genome Reduction and Secondary Metabolism of the Marine Sponge-Associated Cyanobacterium Leptothoe.</title>
        <authorList>
            <person name="Konstantinou D."/>
            <person name="Popin R.V."/>
            <person name="Fewer D.P."/>
            <person name="Sivonen K."/>
            <person name="Gkelis S."/>
        </authorList>
    </citation>
    <scope>NUCLEOTIDE SEQUENCE</scope>
    <source>
        <strain evidence="7">TAU-MAC 1115</strain>
    </source>
</reference>
<name>A0A947DI32_9CYAN</name>
<dbReference type="InterPro" id="IPR019775">
    <property type="entry name" value="WD40_repeat_CS"/>
</dbReference>
<dbReference type="Pfam" id="PF00400">
    <property type="entry name" value="WD40"/>
    <property type="match status" value="14"/>
</dbReference>
<dbReference type="Gene3D" id="3.40.50.300">
    <property type="entry name" value="P-loop containing nucleotide triphosphate hydrolases"/>
    <property type="match status" value="1"/>
</dbReference>
<dbReference type="PANTHER" id="PTHR19848">
    <property type="entry name" value="WD40 REPEAT PROTEIN"/>
    <property type="match status" value="1"/>
</dbReference>
<feature type="repeat" description="WD" evidence="3">
    <location>
        <begin position="555"/>
        <end position="586"/>
    </location>
</feature>
<keyword evidence="6" id="KW-0812">Transmembrane</keyword>
<evidence type="ECO:0000256" key="6">
    <source>
        <dbReference type="SAM" id="Phobius"/>
    </source>
</evidence>
<dbReference type="SMART" id="SM00320">
    <property type="entry name" value="WD40"/>
    <property type="match status" value="14"/>
</dbReference>
<feature type="repeat" description="WD" evidence="3">
    <location>
        <begin position="1111"/>
        <end position="1152"/>
    </location>
</feature>
<keyword evidence="6" id="KW-1133">Transmembrane helix</keyword>
<protein>
    <submittedName>
        <fullName evidence="7">AAA-like domain-containing protein</fullName>
    </submittedName>
</protein>
<feature type="repeat" description="WD" evidence="3">
    <location>
        <begin position="645"/>
        <end position="677"/>
    </location>
</feature>
<dbReference type="EMBL" id="JADOES010000045">
    <property type="protein sequence ID" value="MBT9317405.1"/>
    <property type="molecule type" value="Genomic_DNA"/>
</dbReference>
<dbReference type="InterPro" id="IPR015943">
    <property type="entry name" value="WD40/YVTN_repeat-like_dom_sf"/>
</dbReference>
<proteinExistence type="predicted"/>
<dbReference type="PROSITE" id="PS00678">
    <property type="entry name" value="WD_REPEATS_1"/>
    <property type="match status" value="1"/>
</dbReference>
<keyword evidence="8" id="KW-1185">Reference proteome</keyword>
<comment type="caution">
    <text evidence="7">The sequence shown here is derived from an EMBL/GenBank/DDBJ whole genome shotgun (WGS) entry which is preliminary data.</text>
</comment>
<feature type="repeat" description="WD" evidence="3">
    <location>
        <begin position="596"/>
        <end position="637"/>
    </location>
</feature>
<organism evidence="7 8">
    <name type="scientific">Leptothoe spongobia TAU-MAC 1115</name>
    <dbReference type="NCBI Taxonomy" id="1967444"/>
    <lineage>
        <taxon>Bacteria</taxon>
        <taxon>Bacillati</taxon>
        <taxon>Cyanobacteriota</taxon>
        <taxon>Cyanophyceae</taxon>
        <taxon>Nodosilineales</taxon>
        <taxon>Cymatolegaceae</taxon>
        <taxon>Leptothoe</taxon>
        <taxon>Leptothoe spongobia</taxon>
    </lineage>
</organism>
<feature type="repeat" description="WD" evidence="3">
    <location>
        <begin position="1070"/>
        <end position="1101"/>
    </location>
</feature>
<evidence type="ECO:0000256" key="3">
    <source>
        <dbReference type="PROSITE-ProRule" id="PRU00221"/>
    </source>
</evidence>
<keyword evidence="1 3" id="KW-0853">WD repeat</keyword>
<feature type="region of interest" description="Disordered" evidence="5">
    <location>
        <begin position="764"/>
        <end position="783"/>
    </location>
</feature>
<evidence type="ECO:0000256" key="5">
    <source>
        <dbReference type="SAM" id="MobiDB-lite"/>
    </source>
</evidence>
<keyword evidence="2" id="KW-0677">Repeat</keyword>
<keyword evidence="4" id="KW-0175">Coiled coil</keyword>
<dbReference type="SUPFAM" id="SSF52540">
    <property type="entry name" value="P-loop containing nucleoside triphosphate hydrolases"/>
    <property type="match status" value="1"/>
</dbReference>
<feature type="repeat" description="WD" evidence="3">
    <location>
        <begin position="786"/>
        <end position="817"/>
    </location>
</feature>
<evidence type="ECO:0000256" key="4">
    <source>
        <dbReference type="SAM" id="Coils"/>
    </source>
</evidence>
<feature type="repeat" description="WD" evidence="3">
    <location>
        <begin position="728"/>
        <end position="769"/>
    </location>
</feature>
<evidence type="ECO:0000256" key="1">
    <source>
        <dbReference type="ARBA" id="ARBA00022574"/>
    </source>
</evidence>
<dbReference type="PRINTS" id="PR00320">
    <property type="entry name" value="GPROTEINBRPT"/>
</dbReference>
<dbReference type="AlphaFoldDB" id="A0A947DI32"/>
<dbReference type="Proteomes" id="UP000717364">
    <property type="component" value="Unassembled WGS sequence"/>
</dbReference>
<feature type="repeat" description="WD" evidence="3">
    <location>
        <begin position="867"/>
        <end position="897"/>
    </location>
</feature>
<feature type="repeat" description="WD" evidence="3">
    <location>
        <begin position="906"/>
        <end position="937"/>
    </location>
</feature>
<dbReference type="RefSeq" id="WP_215610470.1">
    <property type="nucleotide sequence ID" value="NZ_JADOES010000045.1"/>
</dbReference>
<feature type="repeat" description="WD" evidence="3">
    <location>
        <begin position="827"/>
        <end position="861"/>
    </location>
</feature>
<feature type="coiled-coil region" evidence="4">
    <location>
        <begin position="423"/>
        <end position="450"/>
    </location>
</feature>
<evidence type="ECO:0000313" key="7">
    <source>
        <dbReference type="EMBL" id="MBT9317405.1"/>
    </source>
</evidence>
<dbReference type="Gene3D" id="2.130.10.10">
    <property type="entry name" value="YVTN repeat-like/Quinoprotein amine dehydrogenase"/>
    <property type="match status" value="5"/>
</dbReference>
<dbReference type="PANTHER" id="PTHR19848:SF8">
    <property type="entry name" value="F-BOX AND WD REPEAT DOMAIN CONTAINING 7"/>
    <property type="match status" value="1"/>
</dbReference>
<feature type="repeat" description="WD" evidence="3">
    <location>
        <begin position="988"/>
        <end position="1020"/>
    </location>
</feature>
<dbReference type="SUPFAM" id="SSF50978">
    <property type="entry name" value="WD40 repeat-like"/>
    <property type="match status" value="2"/>
</dbReference>
<dbReference type="InterPro" id="IPR036322">
    <property type="entry name" value="WD40_repeat_dom_sf"/>
</dbReference>
<sequence length="1183" mass="133194">MNTTTLSLYQVGGSLHAQAPTYIKRQADDHLYESLGRGEFCYVFNTRQIGKSSLRVRTKHRLEQDGVCCAAIDLTNLGSDNVTTETWYMGIAAELWRSLRLNGNFQQWWEQGDSLSAVHRLERFMKDIVLRQLEAERIVIFIDEIDSVLALPFAADDLFTLIRYCYNQRVDNPQYRRLSFALFGVATPTDLCQNPNRTPFNIGTAIELSGFNLEEAMPLSRWLSPIVSNPVETLGYILSWTNGQPFLTQKLCQMVVNRLSPRTEVYVEQPWVDGLVRSQLIKNWESQDEPPHLRIIQERLLSRPKLISRLLGRYKKLLSGQSLSLEDNHLREELLLSGLVVKQSSHLDVRNRLYREVFNESWIDYQLARLRPYSQAFEAWINSGQRDRSRLLRGQSLVEAQAWAKDQQLSDLDYKFLADSGAIDRQEVQQALESERLKELEARLEAQQRNVTLQRFLLIGMGVAFLSITSIAMLAYRQSRQTMLTRQDNQNNQALSASYYSDALFNRDNRLQSLLEAVRAAQQLQRLSVPQPNVKQQVEQTLRRTLQSITEANQLRGHRAPVYGITFSPDGQYLASASWDNTLKLWHADGQPITTLSGHTNAIWDVAFSPDSEYLVSASADTTAKIWPIRYDNDIPTVVAPPLTLKGHEGRVNAVDVSLDSQTLVTAGEDGHLKLWDRTGEILLDIPAHQVSVTQAVISPDGLTLVTASEDKTIKIWDATSGSLLKELKGHQATVNGLAFNPSGSILASTSDDQTIKLWQLRPDENSFDDDNSSPNRSGEPKTITLEGHQDRVWNVKFSPDGRQLASTSWDNTVKLWTSSGTLVTTLKGHDAGTWSVDFSPDGNVLASSSDDATVRLWRLDKIPQTLHGYEGPVTGLALNQQTVAAGSWDTTIRLWNWQGNLQSVLQDHTDRVRQVAFSPDGQSLASASWDQTVKLWRPEGNLLQTFRGHRDRVWGVAFSPEGQEIASASWDQTIKIWHPNGELLRTLRGHRDRVYGIAYSPDGQHLVSAGWDHTIKLWNRKGELQKSIHGHRAPVWGVAVSPDSQMIASASADHTIKIWTISGRFVATLSGHQARVHGVVFSPDGQLIASSSYDRTVRIWRQNGTLVTTLYGHNGPTWGVAFSPDGQTLISSGHDRRIILWDWQDSRSFEQLLEDGCRWLDNYLANGENLSDADRQLCSGGI</sequence>
<accession>A0A947DI32</accession>
<feature type="repeat" description="WD" evidence="3">
    <location>
        <begin position="947"/>
        <end position="978"/>
    </location>
</feature>
<evidence type="ECO:0000313" key="8">
    <source>
        <dbReference type="Proteomes" id="UP000717364"/>
    </source>
</evidence>
<feature type="repeat" description="WD" evidence="3">
    <location>
        <begin position="1029"/>
        <end position="1063"/>
    </location>
</feature>
<dbReference type="PROSITE" id="PS50294">
    <property type="entry name" value="WD_REPEATS_REGION"/>
    <property type="match status" value="13"/>
</dbReference>
<dbReference type="CDD" id="cd00200">
    <property type="entry name" value="WD40"/>
    <property type="match status" value="2"/>
</dbReference>
<feature type="repeat" description="WD" evidence="3">
    <location>
        <begin position="686"/>
        <end position="727"/>
    </location>
</feature>
<evidence type="ECO:0000256" key="2">
    <source>
        <dbReference type="ARBA" id="ARBA00022737"/>
    </source>
</evidence>
<keyword evidence="6" id="KW-0472">Membrane</keyword>
<feature type="transmembrane region" description="Helical" evidence="6">
    <location>
        <begin position="456"/>
        <end position="476"/>
    </location>
</feature>
<gene>
    <name evidence="7" type="ORF">IXB50_18440</name>
</gene>
<dbReference type="InterPro" id="IPR020472">
    <property type="entry name" value="WD40_PAC1"/>
</dbReference>
<dbReference type="InterPro" id="IPR027417">
    <property type="entry name" value="P-loop_NTPase"/>
</dbReference>